<proteinExistence type="predicted"/>
<evidence type="ECO:0000313" key="2">
    <source>
        <dbReference type="Proteomes" id="UP001595530"/>
    </source>
</evidence>
<protein>
    <submittedName>
        <fullName evidence="1">Uncharacterized protein</fullName>
    </submittedName>
</protein>
<dbReference type="RefSeq" id="WP_390333498.1">
    <property type="nucleotide sequence ID" value="NZ_JBHRTP010000113.1"/>
</dbReference>
<evidence type="ECO:0000313" key="1">
    <source>
        <dbReference type="EMBL" id="MFC3111387.1"/>
    </source>
</evidence>
<gene>
    <name evidence="1" type="ORF">ACFOFO_26175</name>
</gene>
<name>A0ABV7FCC9_9BURK</name>
<dbReference type="EMBL" id="JBHRTP010000113">
    <property type="protein sequence ID" value="MFC3111387.1"/>
    <property type="molecule type" value="Genomic_DNA"/>
</dbReference>
<accession>A0ABV7FCC9</accession>
<organism evidence="1 2">
    <name type="scientific">Undibacterium arcticum</name>
    <dbReference type="NCBI Taxonomy" id="1762892"/>
    <lineage>
        <taxon>Bacteria</taxon>
        <taxon>Pseudomonadati</taxon>
        <taxon>Pseudomonadota</taxon>
        <taxon>Betaproteobacteria</taxon>
        <taxon>Burkholderiales</taxon>
        <taxon>Oxalobacteraceae</taxon>
        <taxon>Undibacterium</taxon>
    </lineage>
</organism>
<dbReference type="Proteomes" id="UP001595530">
    <property type="component" value="Unassembled WGS sequence"/>
</dbReference>
<sequence length="165" mass="19150">MMPPSKSGDCACQGATFSTESDSSFSTKKILFRQKKTAIKRGFLTERCLFFNWQGERIADFFGYMETLTHRMLKLEQLLLWNFQGCLQGSMPIRQSTPVLRGMRLMQRWFGLEACRWRGTWSFTGRIGYGNRAEVPTRKWTDLPVLSIRPGVDNYADAHFANPFW</sequence>
<keyword evidence="2" id="KW-1185">Reference proteome</keyword>
<comment type="caution">
    <text evidence="1">The sequence shown here is derived from an EMBL/GenBank/DDBJ whole genome shotgun (WGS) entry which is preliminary data.</text>
</comment>
<reference evidence="2" key="1">
    <citation type="journal article" date="2019" name="Int. J. Syst. Evol. Microbiol.">
        <title>The Global Catalogue of Microorganisms (GCM) 10K type strain sequencing project: providing services to taxonomists for standard genome sequencing and annotation.</title>
        <authorList>
            <consortium name="The Broad Institute Genomics Platform"/>
            <consortium name="The Broad Institute Genome Sequencing Center for Infectious Disease"/>
            <person name="Wu L."/>
            <person name="Ma J."/>
        </authorList>
    </citation>
    <scope>NUCLEOTIDE SEQUENCE [LARGE SCALE GENOMIC DNA]</scope>
    <source>
        <strain evidence="2">KCTC 42986</strain>
    </source>
</reference>